<evidence type="ECO:0000313" key="9">
    <source>
        <dbReference type="EMBL" id="MFC6316305.1"/>
    </source>
</evidence>
<dbReference type="PROSITE" id="PS50249">
    <property type="entry name" value="MPN"/>
    <property type="match status" value="1"/>
</dbReference>
<evidence type="ECO:0000256" key="4">
    <source>
        <dbReference type="ARBA" id="ARBA00022801"/>
    </source>
</evidence>
<evidence type="ECO:0000313" key="10">
    <source>
        <dbReference type="Proteomes" id="UP001596310"/>
    </source>
</evidence>
<keyword evidence="3" id="KW-0479">Metal-binding</keyword>
<dbReference type="InterPro" id="IPR010994">
    <property type="entry name" value="RuvA_2-like"/>
</dbReference>
<dbReference type="Gene3D" id="3.40.140.10">
    <property type="entry name" value="Cytidine Deaminase, domain 2"/>
    <property type="match status" value="1"/>
</dbReference>
<keyword evidence="5" id="KW-0862">Zinc</keyword>
<dbReference type="PANTHER" id="PTHR30471">
    <property type="entry name" value="DNA REPAIR PROTEIN RADC"/>
    <property type="match status" value="1"/>
</dbReference>
<dbReference type="InterPro" id="IPR025657">
    <property type="entry name" value="RadC_JAB"/>
</dbReference>
<organism evidence="9 10">
    <name type="scientific">Lapidilactobacillus achengensis</name>
    <dbReference type="NCBI Taxonomy" id="2486000"/>
    <lineage>
        <taxon>Bacteria</taxon>
        <taxon>Bacillati</taxon>
        <taxon>Bacillota</taxon>
        <taxon>Bacilli</taxon>
        <taxon>Lactobacillales</taxon>
        <taxon>Lactobacillaceae</taxon>
        <taxon>Lapidilactobacillus</taxon>
    </lineage>
</organism>
<dbReference type="InterPro" id="IPR046778">
    <property type="entry name" value="UPF0758_N"/>
</dbReference>
<dbReference type="NCBIfam" id="TIGR00608">
    <property type="entry name" value="radc"/>
    <property type="match status" value="1"/>
</dbReference>
<feature type="domain" description="MPN" evidence="8">
    <location>
        <begin position="113"/>
        <end position="235"/>
    </location>
</feature>
<dbReference type="EMBL" id="JBHSSM010000029">
    <property type="protein sequence ID" value="MFC6316305.1"/>
    <property type="molecule type" value="Genomic_DNA"/>
</dbReference>
<gene>
    <name evidence="9" type="primary">radC</name>
    <name evidence="9" type="ORF">ACFQHW_12100</name>
</gene>
<evidence type="ECO:0000259" key="8">
    <source>
        <dbReference type="PROSITE" id="PS50249"/>
    </source>
</evidence>
<dbReference type="Pfam" id="PF20582">
    <property type="entry name" value="UPF0758_N"/>
    <property type="match status" value="1"/>
</dbReference>
<accession>A0ABW1UTB4</accession>
<evidence type="ECO:0000256" key="1">
    <source>
        <dbReference type="ARBA" id="ARBA00010243"/>
    </source>
</evidence>
<proteinExistence type="inferred from homology"/>
<evidence type="ECO:0000256" key="7">
    <source>
        <dbReference type="RuleBase" id="RU003797"/>
    </source>
</evidence>
<comment type="caution">
    <text evidence="9">The sequence shown here is derived from an EMBL/GenBank/DDBJ whole genome shotgun (WGS) entry which is preliminary data.</text>
</comment>
<evidence type="ECO:0000256" key="5">
    <source>
        <dbReference type="ARBA" id="ARBA00022833"/>
    </source>
</evidence>
<dbReference type="PANTHER" id="PTHR30471:SF3">
    <property type="entry name" value="UPF0758 PROTEIN YEES-RELATED"/>
    <property type="match status" value="1"/>
</dbReference>
<name>A0ABW1UTB4_9LACO</name>
<keyword evidence="4" id="KW-0378">Hydrolase</keyword>
<evidence type="ECO:0000256" key="3">
    <source>
        <dbReference type="ARBA" id="ARBA00022723"/>
    </source>
</evidence>
<dbReference type="Gene3D" id="1.10.150.20">
    <property type="entry name" value="5' to 3' exonuclease, C-terminal subdomain"/>
    <property type="match status" value="1"/>
</dbReference>
<dbReference type="SUPFAM" id="SSF47781">
    <property type="entry name" value="RuvA domain 2-like"/>
    <property type="match status" value="1"/>
</dbReference>
<dbReference type="InterPro" id="IPR001405">
    <property type="entry name" value="UPF0758"/>
</dbReference>
<keyword evidence="2" id="KW-0645">Protease</keyword>
<comment type="similarity">
    <text evidence="1 7">Belongs to the UPF0758 family.</text>
</comment>
<sequence length="235" mass="26256">MRKQETNVINDGGQAATMITLRPRETVYQHGVSAATDQELLQIILRTGTAKWSTAQLAAQLLQEFGNLAFLARGSLAELTRYPGIGPTKAIELQAAFELGRRSLRQMQLRQGVVLSSRMLGQEMVKKFRGCQQEQLVVVYLDTKNQVIQERIIFTGGLNSSVAHPREIYHYAVLLSAARLICLHNHPSGQTTPSSNDLEFSKRLVQCGELMGIECLDHLIIGHDNYLSLREEDLL</sequence>
<protein>
    <submittedName>
        <fullName evidence="9">DNA repair protein RadC</fullName>
    </submittedName>
</protein>
<keyword evidence="6" id="KW-0482">Metalloprotease</keyword>
<evidence type="ECO:0000256" key="6">
    <source>
        <dbReference type="ARBA" id="ARBA00023049"/>
    </source>
</evidence>
<dbReference type="InterPro" id="IPR037518">
    <property type="entry name" value="MPN"/>
</dbReference>
<dbReference type="CDD" id="cd08071">
    <property type="entry name" value="MPN_DUF2466"/>
    <property type="match status" value="1"/>
</dbReference>
<reference evidence="10" key="1">
    <citation type="journal article" date="2019" name="Int. J. Syst. Evol. Microbiol.">
        <title>The Global Catalogue of Microorganisms (GCM) 10K type strain sequencing project: providing services to taxonomists for standard genome sequencing and annotation.</title>
        <authorList>
            <consortium name="The Broad Institute Genomics Platform"/>
            <consortium name="The Broad Institute Genome Sequencing Center for Infectious Disease"/>
            <person name="Wu L."/>
            <person name="Ma J."/>
        </authorList>
    </citation>
    <scope>NUCLEOTIDE SEQUENCE [LARGE SCALE GENOMIC DNA]</scope>
    <source>
        <strain evidence="10">CCM 8897</strain>
    </source>
</reference>
<dbReference type="Proteomes" id="UP001596310">
    <property type="component" value="Unassembled WGS sequence"/>
</dbReference>
<evidence type="ECO:0000256" key="2">
    <source>
        <dbReference type="ARBA" id="ARBA00022670"/>
    </source>
</evidence>
<dbReference type="Pfam" id="PF04002">
    <property type="entry name" value="RadC"/>
    <property type="match status" value="1"/>
</dbReference>
<dbReference type="RefSeq" id="WP_225422175.1">
    <property type="nucleotide sequence ID" value="NZ_JBHSSM010000029.1"/>
</dbReference>
<dbReference type="NCBIfam" id="NF000642">
    <property type="entry name" value="PRK00024.1"/>
    <property type="match status" value="1"/>
</dbReference>
<keyword evidence="10" id="KW-1185">Reference proteome</keyword>
<dbReference type="PROSITE" id="PS01302">
    <property type="entry name" value="UPF0758"/>
    <property type="match status" value="1"/>
</dbReference>
<dbReference type="InterPro" id="IPR020891">
    <property type="entry name" value="UPF0758_CS"/>
</dbReference>